<feature type="compositionally biased region" description="Low complexity" evidence="1">
    <location>
        <begin position="366"/>
        <end position="379"/>
    </location>
</feature>
<sequence>MADVEIEDRGTALLPGAHRVVRVLDPTEGPFAGALVTRGDGVAVRVDAASLAGWVGWRFAGAEHVAGPVDVIRRADGHDALLPWCTDRVLGFLVRRTAAGSALSSGECSTLVVSLLRGLDELGAGAAGVQTGMWWLTDGGRPILVLGDGDDPRSGAAEIVERLAEDCGDKALGRVLTGVQQGLVKALPQPRVPQRVLEEWEKELLAIAAPRPISRESHAPERARDVARAAFDVEGRLAPSRATRRGERSASPHHRTTTSPVAVCVGALRSAGAAVRERLPRRTGASGARRTARAAAGADSRGASSRRRPALLVGGVAALAVLVGGLLWPADDPAESADAARATDPPAQSASPASTSPSPPDEGSETDAAPSAPADDGGPEAAATALLALVAECSVAEDLLCADAVAEGSAGVVDALGARGERTPTVELVDEYGDVAVVRLGSADGLPEGGDEQAAPAAEQMMVLVRQNDKWLVRDVYGVADQPE</sequence>
<protein>
    <submittedName>
        <fullName evidence="2">Uncharacterized protein</fullName>
    </submittedName>
</protein>
<organism evidence="2">
    <name type="scientific">Microbacterium sp. A8/3-1</name>
    <dbReference type="NCBI Taxonomy" id="3160749"/>
    <lineage>
        <taxon>Bacteria</taxon>
        <taxon>Bacillati</taxon>
        <taxon>Actinomycetota</taxon>
        <taxon>Actinomycetes</taxon>
        <taxon>Micrococcales</taxon>
        <taxon>Microbacteriaceae</taxon>
        <taxon>Microbacterium</taxon>
    </lineage>
</organism>
<dbReference type="EMBL" id="CP158357">
    <property type="protein sequence ID" value="XBX79111.1"/>
    <property type="molecule type" value="Genomic_DNA"/>
</dbReference>
<reference evidence="2" key="1">
    <citation type="submission" date="2024-06" db="EMBL/GenBank/DDBJ databases">
        <title>Draft genome sequence of Microbacterium sp. strain A8/3-1, isolated from Oxytropis tragacanthoides Fisch. ex DC. Root nodules in the Altai region of Russia.</title>
        <authorList>
            <person name="Sazanova A."/>
            <person name="Guro P."/>
            <person name="Kuznetsova I."/>
            <person name="Belimov A."/>
            <person name="Safronova V."/>
        </authorList>
    </citation>
    <scope>NUCLEOTIDE SEQUENCE</scope>
    <source>
        <strain evidence="2">A8/3-1</strain>
    </source>
</reference>
<evidence type="ECO:0000256" key="1">
    <source>
        <dbReference type="SAM" id="MobiDB-lite"/>
    </source>
</evidence>
<feature type="region of interest" description="Disordered" evidence="1">
    <location>
        <begin position="275"/>
        <end position="307"/>
    </location>
</feature>
<evidence type="ECO:0000313" key="2">
    <source>
        <dbReference type="EMBL" id="XBX79111.1"/>
    </source>
</evidence>
<name>A0AAU7VXG5_9MICO</name>
<feature type="region of interest" description="Disordered" evidence="1">
    <location>
        <begin position="237"/>
        <end position="262"/>
    </location>
</feature>
<dbReference type="AlphaFoldDB" id="A0AAU7VXG5"/>
<feature type="compositionally biased region" description="Low complexity" evidence="1">
    <location>
        <begin position="334"/>
        <end position="356"/>
    </location>
</feature>
<accession>A0AAU7VXG5</accession>
<feature type="compositionally biased region" description="Low complexity" evidence="1">
    <location>
        <begin position="282"/>
        <end position="303"/>
    </location>
</feature>
<gene>
    <name evidence="2" type="ORF">ABS642_03180</name>
</gene>
<proteinExistence type="predicted"/>
<feature type="region of interest" description="Disordered" evidence="1">
    <location>
        <begin position="334"/>
        <end position="379"/>
    </location>
</feature>
<dbReference type="RefSeq" id="WP_350352221.1">
    <property type="nucleotide sequence ID" value="NZ_CP158357.1"/>
</dbReference>